<keyword evidence="3" id="KW-1185">Reference proteome</keyword>
<gene>
    <name evidence="2" type="ORF">DEO72_LG2g3317</name>
</gene>
<dbReference type="EMBL" id="CP039346">
    <property type="protein sequence ID" value="QCD82975.1"/>
    <property type="molecule type" value="Genomic_DNA"/>
</dbReference>
<feature type="compositionally biased region" description="Low complexity" evidence="1">
    <location>
        <begin position="17"/>
        <end position="35"/>
    </location>
</feature>
<proteinExistence type="predicted"/>
<dbReference type="Proteomes" id="UP000501690">
    <property type="component" value="Linkage Group LG2"/>
</dbReference>
<organism evidence="2 3">
    <name type="scientific">Vigna unguiculata</name>
    <name type="common">Cowpea</name>
    <dbReference type="NCBI Taxonomy" id="3917"/>
    <lineage>
        <taxon>Eukaryota</taxon>
        <taxon>Viridiplantae</taxon>
        <taxon>Streptophyta</taxon>
        <taxon>Embryophyta</taxon>
        <taxon>Tracheophyta</taxon>
        <taxon>Spermatophyta</taxon>
        <taxon>Magnoliopsida</taxon>
        <taxon>eudicotyledons</taxon>
        <taxon>Gunneridae</taxon>
        <taxon>Pentapetalae</taxon>
        <taxon>rosids</taxon>
        <taxon>fabids</taxon>
        <taxon>Fabales</taxon>
        <taxon>Fabaceae</taxon>
        <taxon>Papilionoideae</taxon>
        <taxon>50 kb inversion clade</taxon>
        <taxon>NPAAA clade</taxon>
        <taxon>indigoferoid/millettioid clade</taxon>
        <taxon>Phaseoleae</taxon>
        <taxon>Vigna</taxon>
    </lineage>
</organism>
<accession>A0A4D6L3E2</accession>
<protein>
    <submittedName>
        <fullName evidence="2">Uncharacterized protein</fullName>
    </submittedName>
</protein>
<evidence type="ECO:0000313" key="3">
    <source>
        <dbReference type="Proteomes" id="UP000501690"/>
    </source>
</evidence>
<feature type="region of interest" description="Disordered" evidence="1">
    <location>
        <begin position="16"/>
        <end position="42"/>
    </location>
</feature>
<dbReference type="AlphaFoldDB" id="A0A4D6L3E2"/>
<reference evidence="2 3" key="1">
    <citation type="submission" date="2019-04" db="EMBL/GenBank/DDBJ databases">
        <title>An improved genome assembly and genetic linkage map for asparagus bean, Vigna unguiculata ssp. sesquipedialis.</title>
        <authorList>
            <person name="Xia Q."/>
            <person name="Zhang R."/>
            <person name="Dong Y."/>
        </authorList>
    </citation>
    <scope>NUCLEOTIDE SEQUENCE [LARGE SCALE GENOMIC DNA]</scope>
    <source>
        <tissue evidence="2">Leaf</tissue>
    </source>
</reference>
<sequence>MPQFFFNRGSMAPFCNPSSSPTSSKAPSKSRTSPTVPYTSHHLAHLRRARPSFRRLHRTATASPAPSRRFPAPLWLLLLQPTITAAAPLRSRALPLPDDLVRVIGFMYFLYSERLPLGFCLSLFCSAK</sequence>
<evidence type="ECO:0000313" key="2">
    <source>
        <dbReference type="EMBL" id="QCD82975.1"/>
    </source>
</evidence>
<name>A0A4D6L3E2_VIGUN</name>
<evidence type="ECO:0000256" key="1">
    <source>
        <dbReference type="SAM" id="MobiDB-lite"/>
    </source>
</evidence>